<organism evidence="1 2">
    <name type="scientific">Haloflavibacter putidus</name>
    <dbReference type="NCBI Taxonomy" id="2576776"/>
    <lineage>
        <taxon>Bacteria</taxon>
        <taxon>Pseudomonadati</taxon>
        <taxon>Bacteroidota</taxon>
        <taxon>Flavobacteriia</taxon>
        <taxon>Flavobacteriales</taxon>
        <taxon>Flavobacteriaceae</taxon>
        <taxon>Haloflavibacter</taxon>
    </lineage>
</organism>
<dbReference type="AlphaFoldDB" id="A0A507ZP75"/>
<dbReference type="RefSeq" id="WP_141421287.1">
    <property type="nucleotide sequence ID" value="NZ_VIAR01000004.1"/>
</dbReference>
<keyword evidence="2" id="KW-1185">Reference proteome</keyword>
<evidence type="ECO:0000313" key="1">
    <source>
        <dbReference type="EMBL" id="TQD39340.1"/>
    </source>
</evidence>
<protein>
    <submittedName>
        <fullName evidence="1">Uncharacterized protein</fullName>
    </submittedName>
</protein>
<name>A0A507ZP75_9FLAO</name>
<proteinExistence type="predicted"/>
<evidence type="ECO:0000313" key="2">
    <source>
        <dbReference type="Proteomes" id="UP000317169"/>
    </source>
</evidence>
<gene>
    <name evidence="1" type="ORF">FKR84_05450</name>
</gene>
<comment type="caution">
    <text evidence="1">The sequence shown here is derived from an EMBL/GenBank/DDBJ whole genome shotgun (WGS) entry which is preliminary data.</text>
</comment>
<dbReference type="EMBL" id="VIAR01000004">
    <property type="protein sequence ID" value="TQD39340.1"/>
    <property type="molecule type" value="Genomic_DNA"/>
</dbReference>
<sequence length="84" mass="9986">MEDAEKVQEQNAKEEFSKVFKVWNQYIFNQNINSVKESDSNKKSFLITRDYSIRFLSKKGFSVNELNQFSNEQLFLKAIDEHSK</sequence>
<dbReference type="Proteomes" id="UP000317169">
    <property type="component" value="Unassembled WGS sequence"/>
</dbReference>
<accession>A0A507ZP75</accession>
<reference evidence="1 2" key="1">
    <citation type="submission" date="2019-06" db="EMBL/GenBank/DDBJ databases">
        <title>Flavibacter putida gen. nov., sp. nov., a novel marine bacterium of the family Flavobacteriaceae isolated from coastal seawater.</title>
        <authorList>
            <person name="Feng X."/>
        </authorList>
    </citation>
    <scope>NUCLEOTIDE SEQUENCE [LARGE SCALE GENOMIC DNA]</scope>
    <source>
        <strain evidence="1 2">PLHSN227</strain>
    </source>
</reference>